<sequence>KEEFLQVDLGALHLLSAVATQGSPHSPRWVTQYYVTFSYDKENWFEYKVKDKLKVFTGNSDQMTVVRRWFQPRFHARYLRIHPRAWNQGICLRAELYGCA</sequence>
<dbReference type="FunFam" id="2.60.120.260:FF:000016">
    <property type="entry name" value="Contactin-associated protein-like 4 isoform 1"/>
    <property type="match status" value="1"/>
</dbReference>
<dbReference type="EMBL" id="DS469708">
    <property type="protein sequence ID" value="EDO35099.1"/>
    <property type="molecule type" value="Genomic_DNA"/>
</dbReference>
<dbReference type="Gene3D" id="2.60.120.260">
    <property type="entry name" value="Galactose-binding domain-like"/>
    <property type="match status" value="1"/>
</dbReference>
<feature type="non-terminal residue" evidence="2">
    <location>
        <position position="1"/>
    </location>
</feature>
<dbReference type="SUPFAM" id="SSF49785">
    <property type="entry name" value="Galactose-binding domain-like"/>
    <property type="match status" value="1"/>
</dbReference>
<dbReference type="PROSITE" id="PS50022">
    <property type="entry name" value="FA58C_3"/>
    <property type="match status" value="1"/>
</dbReference>
<dbReference type="PANTHER" id="PTHR24543:SF325">
    <property type="entry name" value="F5_8 TYPE C DOMAIN-CONTAINING PROTEIN"/>
    <property type="match status" value="1"/>
</dbReference>
<feature type="domain" description="F5/8 type C" evidence="1">
    <location>
        <begin position="1"/>
        <end position="99"/>
    </location>
</feature>
<dbReference type="InParanoid" id="A7SMF3"/>
<dbReference type="PANTHER" id="PTHR24543">
    <property type="entry name" value="MULTICOPPER OXIDASE-RELATED"/>
    <property type="match status" value="1"/>
</dbReference>
<proteinExistence type="predicted"/>
<feature type="non-terminal residue" evidence="2">
    <location>
        <position position="100"/>
    </location>
</feature>
<organism evidence="2 3">
    <name type="scientific">Nematostella vectensis</name>
    <name type="common">Starlet sea anemone</name>
    <dbReference type="NCBI Taxonomy" id="45351"/>
    <lineage>
        <taxon>Eukaryota</taxon>
        <taxon>Metazoa</taxon>
        <taxon>Cnidaria</taxon>
        <taxon>Anthozoa</taxon>
        <taxon>Hexacorallia</taxon>
        <taxon>Actiniaria</taxon>
        <taxon>Edwardsiidae</taxon>
        <taxon>Nematostella</taxon>
    </lineage>
</organism>
<keyword evidence="3" id="KW-1185">Reference proteome</keyword>
<dbReference type="InterPro" id="IPR000421">
    <property type="entry name" value="FA58C"/>
</dbReference>
<dbReference type="Pfam" id="PF00754">
    <property type="entry name" value="F5_F8_type_C"/>
    <property type="match status" value="1"/>
</dbReference>
<dbReference type="PROSITE" id="PS01286">
    <property type="entry name" value="FA58C_2"/>
    <property type="match status" value="1"/>
</dbReference>
<dbReference type="KEGG" id="nve:5506493"/>
<gene>
    <name evidence="2" type="ORF">NEMVEDRAFT_v1g18606</name>
</gene>
<dbReference type="OrthoDB" id="10067267at2759"/>
<evidence type="ECO:0000313" key="2">
    <source>
        <dbReference type="EMBL" id="EDO35099.1"/>
    </source>
</evidence>
<dbReference type="CDD" id="cd00057">
    <property type="entry name" value="FA58C"/>
    <property type="match status" value="1"/>
</dbReference>
<dbReference type="AlphaFoldDB" id="A7SMF3"/>
<accession>A7SMF3</accession>
<dbReference type="eggNOG" id="KOG3516">
    <property type="taxonomic scope" value="Eukaryota"/>
</dbReference>
<dbReference type="PhylomeDB" id="A7SMF3"/>
<evidence type="ECO:0000259" key="1">
    <source>
        <dbReference type="PROSITE" id="PS50022"/>
    </source>
</evidence>
<evidence type="ECO:0000313" key="3">
    <source>
        <dbReference type="Proteomes" id="UP000001593"/>
    </source>
</evidence>
<dbReference type="InterPro" id="IPR008979">
    <property type="entry name" value="Galactose-bd-like_sf"/>
</dbReference>
<protein>
    <recommendedName>
        <fullName evidence="1">F5/8 type C domain-containing protein</fullName>
    </recommendedName>
</protein>
<dbReference type="OMA" id="KENWFEY"/>
<dbReference type="Proteomes" id="UP000001593">
    <property type="component" value="Unassembled WGS sequence"/>
</dbReference>
<dbReference type="HOGENOM" id="CLU_030066_5_0_1"/>
<name>A7SMF3_NEMVE</name>
<reference evidence="2 3" key="1">
    <citation type="journal article" date="2007" name="Science">
        <title>Sea anemone genome reveals ancestral eumetazoan gene repertoire and genomic organization.</title>
        <authorList>
            <person name="Putnam N.H."/>
            <person name="Srivastava M."/>
            <person name="Hellsten U."/>
            <person name="Dirks B."/>
            <person name="Chapman J."/>
            <person name="Salamov A."/>
            <person name="Terry A."/>
            <person name="Shapiro H."/>
            <person name="Lindquist E."/>
            <person name="Kapitonov V.V."/>
            <person name="Jurka J."/>
            <person name="Genikhovich G."/>
            <person name="Grigoriev I.V."/>
            <person name="Lucas S.M."/>
            <person name="Steele R.E."/>
            <person name="Finnerty J.R."/>
            <person name="Technau U."/>
            <person name="Martindale M.Q."/>
            <person name="Rokhsar D.S."/>
        </authorList>
    </citation>
    <scope>NUCLEOTIDE SEQUENCE [LARGE SCALE GENOMIC DNA]</scope>
    <source>
        <strain evidence="3">CH2 X CH6</strain>
    </source>
</reference>